<dbReference type="FunFam" id="2.40.30.170:FF:000010">
    <property type="entry name" value="Efflux RND transporter periplasmic adaptor subunit"/>
    <property type="match status" value="1"/>
</dbReference>
<dbReference type="EMBL" id="JACXAE010000034">
    <property type="protein sequence ID" value="MBD2772087.1"/>
    <property type="molecule type" value="Genomic_DNA"/>
</dbReference>
<dbReference type="GO" id="GO:0016020">
    <property type="term" value="C:membrane"/>
    <property type="evidence" value="ECO:0007669"/>
    <property type="project" value="InterPro"/>
</dbReference>
<keyword evidence="10" id="KW-1185">Reference proteome</keyword>
<dbReference type="Gene3D" id="2.40.50.100">
    <property type="match status" value="1"/>
</dbReference>
<name>A0A8J6XKI2_9CYAN</name>
<dbReference type="InterPro" id="IPR051909">
    <property type="entry name" value="MFP_Cation_Efflux"/>
</dbReference>
<dbReference type="InterPro" id="IPR058792">
    <property type="entry name" value="Beta-barrel_RND_2"/>
</dbReference>
<dbReference type="Gene3D" id="2.40.420.20">
    <property type="match status" value="1"/>
</dbReference>
<proteinExistence type="inferred from homology"/>
<dbReference type="InterPro" id="IPR058649">
    <property type="entry name" value="CzcB_C"/>
</dbReference>
<dbReference type="InterPro" id="IPR058647">
    <property type="entry name" value="BSH_CzcB-like"/>
</dbReference>
<dbReference type="GO" id="GO:0015679">
    <property type="term" value="P:plasma membrane copper ion transport"/>
    <property type="evidence" value="ECO:0007669"/>
    <property type="project" value="TreeGrafter"/>
</dbReference>
<dbReference type="Gene3D" id="2.40.30.170">
    <property type="match status" value="1"/>
</dbReference>
<evidence type="ECO:0000256" key="5">
    <source>
        <dbReference type="SAM" id="Phobius"/>
    </source>
</evidence>
<gene>
    <name evidence="9" type="ORF">ICL16_08310</name>
</gene>
<dbReference type="PANTHER" id="PTHR30097">
    <property type="entry name" value="CATION EFFLUX SYSTEM PROTEIN CUSB"/>
    <property type="match status" value="1"/>
</dbReference>
<dbReference type="Pfam" id="PF25973">
    <property type="entry name" value="BSH_CzcB"/>
    <property type="match status" value="1"/>
</dbReference>
<dbReference type="Proteomes" id="UP000629098">
    <property type="component" value="Unassembled WGS sequence"/>
</dbReference>
<feature type="transmembrane region" description="Helical" evidence="5">
    <location>
        <begin position="588"/>
        <end position="608"/>
    </location>
</feature>
<dbReference type="Pfam" id="PF25975">
    <property type="entry name" value="CzcB_C"/>
    <property type="match status" value="1"/>
</dbReference>
<keyword evidence="5" id="KW-0812">Transmembrane</keyword>
<dbReference type="Gene3D" id="1.10.287.470">
    <property type="entry name" value="Helix hairpin bin"/>
    <property type="match status" value="1"/>
</dbReference>
<evidence type="ECO:0000256" key="4">
    <source>
        <dbReference type="SAM" id="MobiDB-lite"/>
    </source>
</evidence>
<dbReference type="RefSeq" id="WP_190826373.1">
    <property type="nucleotide sequence ID" value="NZ_CAWPPI010000034.1"/>
</dbReference>
<dbReference type="InterPro" id="IPR006143">
    <property type="entry name" value="RND_pump_MFP"/>
</dbReference>
<feature type="region of interest" description="Disordered" evidence="4">
    <location>
        <begin position="641"/>
        <end position="664"/>
    </location>
</feature>
<dbReference type="GO" id="GO:0030313">
    <property type="term" value="C:cell envelope"/>
    <property type="evidence" value="ECO:0007669"/>
    <property type="project" value="TreeGrafter"/>
</dbReference>
<feature type="region of interest" description="Disordered" evidence="4">
    <location>
        <begin position="555"/>
        <end position="581"/>
    </location>
</feature>
<feature type="coiled-coil region" evidence="3">
    <location>
        <begin position="154"/>
        <end position="347"/>
    </location>
</feature>
<reference evidence="9" key="1">
    <citation type="submission" date="2020-09" db="EMBL/GenBank/DDBJ databases">
        <title>Iningainema tapete sp. nov. (Scytonemataceae, Cyanobacteria) from greenhouses in central Florida (USA) produces two types of nodularin with biosynthetic potential for microcystin-LR and anabaenopeptins.</title>
        <authorList>
            <person name="Berthold D.E."/>
            <person name="Lefler F.W."/>
            <person name="Huang I.-S."/>
            <person name="Abdulla H."/>
            <person name="Zimba P.V."/>
            <person name="Laughinghouse H.D. IV."/>
        </authorList>
    </citation>
    <scope>NUCLEOTIDE SEQUENCE</scope>
    <source>
        <strain evidence="9">BLCCT55</strain>
    </source>
</reference>
<evidence type="ECO:0000259" key="7">
    <source>
        <dbReference type="Pfam" id="PF25973"/>
    </source>
</evidence>
<evidence type="ECO:0000259" key="6">
    <source>
        <dbReference type="Pfam" id="PF25954"/>
    </source>
</evidence>
<dbReference type="GO" id="GO:0022857">
    <property type="term" value="F:transmembrane transporter activity"/>
    <property type="evidence" value="ECO:0007669"/>
    <property type="project" value="InterPro"/>
</dbReference>
<keyword evidence="5" id="KW-1133">Transmembrane helix</keyword>
<evidence type="ECO:0000313" key="10">
    <source>
        <dbReference type="Proteomes" id="UP000629098"/>
    </source>
</evidence>
<dbReference type="AlphaFoldDB" id="A0A8J6XKI2"/>
<feature type="domain" description="CusB-like beta-barrel" evidence="6">
    <location>
        <begin position="409"/>
        <end position="483"/>
    </location>
</feature>
<evidence type="ECO:0000259" key="8">
    <source>
        <dbReference type="Pfam" id="PF25975"/>
    </source>
</evidence>
<dbReference type="PRINTS" id="PR01490">
    <property type="entry name" value="RTXTOXIND"/>
</dbReference>
<dbReference type="SUPFAM" id="SSF111369">
    <property type="entry name" value="HlyD-like secretion proteins"/>
    <property type="match status" value="1"/>
</dbReference>
<accession>A0A8J6XKI2</accession>
<feature type="transmembrane region" description="Helical" evidence="5">
    <location>
        <begin position="12"/>
        <end position="38"/>
    </location>
</feature>
<evidence type="ECO:0000256" key="1">
    <source>
        <dbReference type="ARBA" id="ARBA00009477"/>
    </source>
</evidence>
<evidence type="ECO:0000256" key="2">
    <source>
        <dbReference type="ARBA" id="ARBA00022448"/>
    </source>
</evidence>
<feature type="domain" description="CzcB-like C-terminal circularly permuted SH3-like" evidence="8">
    <location>
        <begin position="492"/>
        <end position="548"/>
    </location>
</feature>
<dbReference type="PANTHER" id="PTHR30097:SF4">
    <property type="entry name" value="SLR6042 PROTEIN"/>
    <property type="match status" value="1"/>
</dbReference>
<keyword evidence="5" id="KW-0472">Membrane</keyword>
<evidence type="ECO:0000256" key="3">
    <source>
        <dbReference type="SAM" id="Coils"/>
    </source>
</evidence>
<sequence>MPYSVRPQLPTTTCYISGVILSLLLLSTPAATIISLLLVTPTTVLAGAGHDHSGASSFQGGGETGGPVEVDAETAQRLGIKLYPVKKQQLDVGIKTTGQIETLPDQKVEVTAPLTSKVVELLVKPGSKVKKGQPVAVVASPELVELRVGSLEKQADAQAAMQKAQADLKLAKENLERQQQISDAEIAQALAQLNAAQAQYNRDLALVNQRGVLKVAQENLKRQQQIANAEIAQATTEVAVAQEQYDRDQELVEKGALPRRQMLESQAKLERAKAELARAKSLPQVVQAESEVKRAEVDLPLRELRNSQSRVAEVQAQLKRVETRRDVLEAQAQLKRAQSDVEVAQSRLSLSKNTYETRLQQLGTTANAKGLVTITAPISGTVADRNVSQGQSLQDAGGKLMMIVNDGRVFAVANIYEKDLDKVKNGQRVRVKVASLPNQTFEGRIAQIGTAVQGETRVVPVQAELNNSSGSLKPGMFAQLEVITDKTASSLLAIPTSAIVDANGKKLIYVQNGNAFQPTEVTLGQTSGDMVEVKTGLFEGDMIVTQRSPQLYAQSLRGGSKKKEGDNHGEEEHAHEEETEVKANNFPIPLWLIAGGGGSFVTAIAFWASNLLSGRRKGLLATAGVPQEAVTYETETEIHLDNHKQPISTAPVQIENQDNLQRPH</sequence>
<dbReference type="Pfam" id="PF25954">
    <property type="entry name" value="Beta-barrel_RND_2"/>
    <property type="match status" value="1"/>
</dbReference>
<feature type="compositionally biased region" description="Polar residues" evidence="4">
    <location>
        <begin position="645"/>
        <end position="664"/>
    </location>
</feature>
<keyword evidence="3" id="KW-0175">Coiled coil</keyword>
<comment type="caution">
    <text evidence="9">The sequence shown here is derived from an EMBL/GenBank/DDBJ whole genome shotgun (WGS) entry which is preliminary data.</text>
</comment>
<protein>
    <submittedName>
        <fullName evidence="9">Efflux RND transporter periplasmic adaptor subunit</fullName>
    </submittedName>
</protein>
<dbReference type="GO" id="GO:0060003">
    <property type="term" value="P:copper ion export"/>
    <property type="evidence" value="ECO:0007669"/>
    <property type="project" value="TreeGrafter"/>
</dbReference>
<comment type="similarity">
    <text evidence="1">Belongs to the membrane fusion protein (MFP) (TC 8.A.1) family.</text>
</comment>
<evidence type="ECO:0000313" key="9">
    <source>
        <dbReference type="EMBL" id="MBD2772087.1"/>
    </source>
</evidence>
<dbReference type="NCBIfam" id="TIGR01730">
    <property type="entry name" value="RND_mfp"/>
    <property type="match status" value="1"/>
</dbReference>
<feature type="domain" description="CzcB-like barrel-sandwich hybrid" evidence="7">
    <location>
        <begin position="108"/>
        <end position="395"/>
    </location>
</feature>
<keyword evidence="2" id="KW-0813">Transport</keyword>
<feature type="compositionally biased region" description="Basic and acidic residues" evidence="4">
    <location>
        <begin position="561"/>
        <end position="576"/>
    </location>
</feature>
<organism evidence="9 10">
    <name type="scientific">Iningainema tapete BLCC-T55</name>
    <dbReference type="NCBI Taxonomy" id="2748662"/>
    <lineage>
        <taxon>Bacteria</taxon>
        <taxon>Bacillati</taxon>
        <taxon>Cyanobacteriota</taxon>
        <taxon>Cyanophyceae</taxon>
        <taxon>Nostocales</taxon>
        <taxon>Scytonemataceae</taxon>
        <taxon>Iningainema tapete</taxon>
    </lineage>
</organism>